<evidence type="ECO:0000256" key="1">
    <source>
        <dbReference type="ARBA" id="ARBA00022723"/>
    </source>
</evidence>
<reference evidence="8" key="1">
    <citation type="submission" date="2022-07" db="EMBL/GenBank/DDBJ databases">
        <title>Phylogenomic reconstructions and comparative analyses of Kickxellomycotina fungi.</title>
        <authorList>
            <person name="Reynolds N.K."/>
            <person name="Stajich J.E."/>
            <person name="Barry K."/>
            <person name="Grigoriev I.V."/>
            <person name="Crous P."/>
            <person name="Smith M.E."/>
        </authorList>
    </citation>
    <scope>NUCLEOTIDE SEQUENCE</scope>
    <source>
        <strain evidence="8">NBRC 105414</strain>
    </source>
</reference>
<dbReference type="InterPro" id="IPR013087">
    <property type="entry name" value="Znf_C2H2_type"/>
</dbReference>
<sequence length="412" mass="45444">MADEWQTVPARRRARQQTQQGRDQSRSRSRAPLEDRRGPKDSCSEDESDDDDDDDRAAGFPPAPVSVRCPFCPAGTGSAAFAGAAGVDGHLRTAHGLALPSTGRMALLAQRYLDAWAEQPGDDGAICERVQREGLQAALEAQAAERRGAALAARKCLFCRRVCETRAELFRHGYHEHGFNIGLPDNLVHVDEFLAILEAKLDALQCLYCERTYTSQAVLRRHMRKKRHFRVSAHNHLYDRFYMVNYLEPGRSGESGVATGAVAAEQDDEAAEGEEAGPRDESWSDWSDRADLPTQSLFDDRVLPSADECWEYMRAEYAFDLARIRADHALDFYRTVALVNAIRRCSAAAACFACSARFADRAALAAHIRHAGPAHLVPPPADSPLWASDHPAPAVQDDPLLMAIDDDDDSSS</sequence>
<feature type="compositionally biased region" description="Acidic residues" evidence="6">
    <location>
        <begin position="265"/>
        <end position="275"/>
    </location>
</feature>
<feature type="region of interest" description="Disordered" evidence="6">
    <location>
        <begin position="1"/>
        <end position="62"/>
    </location>
</feature>
<gene>
    <name evidence="8" type="ORF">H4R18_003481</name>
</gene>
<protein>
    <recommendedName>
        <fullName evidence="7">C2H2-type domain-containing protein</fullName>
    </recommendedName>
</protein>
<dbReference type="InterPro" id="IPR040048">
    <property type="entry name" value="ZNF277"/>
</dbReference>
<dbReference type="PROSITE" id="PS50157">
    <property type="entry name" value="ZINC_FINGER_C2H2_2"/>
    <property type="match status" value="2"/>
</dbReference>
<feature type="compositionally biased region" description="Basic and acidic residues" evidence="6">
    <location>
        <begin position="23"/>
        <end position="43"/>
    </location>
</feature>
<comment type="similarity">
    <text evidence="4">Belongs to the ZNF277 family.</text>
</comment>
<evidence type="ECO:0000256" key="5">
    <source>
        <dbReference type="PROSITE-ProRule" id="PRU00042"/>
    </source>
</evidence>
<proteinExistence type="inferred from homology"/>
<feature type="domain" description="C2H2-type" evidence="7">
    <location>
        <begin position="204"/>
        <end position="228"/>
    </location>
</feature>
<keyword evidence="9" id="KW-1185">Reference proteome</keyword>
<evidence type="ECO:0000313" key="8">
    <source>
        <dbReference type="EMBL" id="KAJ2780400.1"/>
    </source>
</evidence>
<keyword evidence="3" id="KW-0862">Zinc</keyword>
<dbReference type="Pfam" id="PF12756">
    <property type="entry name" value="zf-C2H2_2"/>
    <property type="match status" value="2"/>
</dbReference>
<dbReference type="SUPFAM" id="SSF57667">
    <property type="entry name" value="beta-beta-alpha zinc fingers"/>
    <property type="match status" value="2"/>
</dbReference>
<dbReference type="EMBL" id="JANBUL010000140">
    <property type="protein sequence ID" value="KAJ2780400.1"/>
    <property type="molecule type" value="Genomic_DNA"/>
</dbReference>
<evidence type="ECO:0000256" key="4">
    <source>
        <dbReference type="ARBA" id="ARBA00034119"/>
    </source>
</evidence>
<dbReference type="PANTHER" id="PTHR13267">
    <property type="entry name" value="ZINC FINGER PROTEIN 277"/>
    <property type="match status" value="1"/>
</dbReference>
<dbReference type="InterPro" id="IPR041661">
    <property type="entry name" value="ZN622/Rei1/Reh1_Znf-C2H2"/>
</dbReference>
<dbReference type="Proteomes" id="UP001140217">
    <property type="component" value="Unassembled WGS sequence"/>
</dbReference>
<keyword evidence="2 5" id="KW-0863">Zinc-finger</keyword>
<evidence type="ECO:0000313" key="9">
    <source>
        <dbReference type="Proteomes" id="UP001140217"/>
    </source>
</evidence>
<dbReference type="PROSITE" id="PS00028">
    <property type="entry name" value="ZINC_FINGER_C2H2_1"/>
    <property type="match status" value="1"/>
</dbReference>
<dbReference type="OrthoDB" id="7848332at2759"/>
<keyword evidence="1" id="KW-0479">Metal-binding</keyword>
<feature type="compositionally biased region" description="Acidic residues" evidence="6">
    <location>
        <begin position="44"/>
        <end position="55"/>
    </location>
</feature>
<comment type="caution">
    <text evidence="8">The sequence shown here is derived from an EMBL/GenBank/DDBJ whole genome shotgun (WGS) entry which is preliminary data.</text>
</comment>
<evidence type="ECO:0000256" key="2">
    <source>
        <dbReference type="ARBA" id="ARBA00022771"/>
    </source>
</evidence>
<evidence type="ECO:0000259" key="7">
    <source>
        <dbReference type="PROSITE" id="PS50157"/>
    </source>
</evidence>
<accession>A0A9W8LG95</accession>
<feature type="compositionally biased region" description="Basic and acidic residues" evidence="6">
    <location>
        <begin position="276"/>
        <end position="287"/>
    </location>
</feature>
<evidence type="ECO:0000256" key="3">
    <source>
        <dbReference type="ARBA" id="ARBA00022833"/>
    </source>
</evidence>
<dbReference type="GO" id="GO:0008270">
    <property type="term" value="F:zinc ion binding"/>
    <property type="evidence" value="ECO:0007669"/>
    <property type="project" value="UniProtKB-KW"/>
</dbReference>
<feature type="region of interest" description="Disordered" evidence="6">
    <location>
        <begin position="257"/>
        <end position="287"/>
    </location>
</feature>
<evidence type="ECO:0000256" key="6">
    <source>
        <dbReference type="SAM" id="MobiDB-lite"/>
    </source>
</evidence>
<feature type="domain" description="C2H2-type" evidence="7">
    <location>
        <begin position="349"/>
        <end position="380"/>
    </location>
</feature>
<name>A0A9W8LG95_9FUNG</name>
<organism evidence="8 9">
    <name type="scientific">Coemansia javaensis</name>
    <dbReference type="NCBI Taxonomy" id="2761396"/>
    <lineage>
        <taxon>Eukaryota</taxon>
        <taxon>Fungi</taxon>
        <taxon>Fungi incertae sedis</taxon>
        <taxon>Zoopagomycota</taxon>
        <taxon>Kickxellomycotina</taxon>
        <taxon>Kickxellomycetes</taxon>
        <taxon>Kickxellales</taxon>
        <taxon>Kickxellaceae</taxon>
        <taxon>Coemansia</taxon>
    </lineage>
</organism>
<dbReference type="PANTHER" id="PTHR13267:SF3">
    <property type="entry name" value="ZINC FINGER PROTEIN 277"/>
    <property type="match status" value="1"/>
</dbReference>
<dbReference type="SMART" id="SM00355">
    <property type="entry name" value="ZnF_C2H2"/>
    <property type="match status" value="4"/>
</dbReference>
<dbReference type="InterPro" id="IPR036236">
    <property type="entry name" value="Znf_C2H2_sf"/>
</dbReference>
<dbReference type="AlphaFoldDB" id="A0A9W8LG95"/>